<dbReference type="InterPro" id="IPR036412">
    <property type="entry name" value="HAD-like_sf"/>
</dbReference>
<dbReference type="Pfam" id="PF00702">
    <property type="entry name" value="Hydrolase"/>
    <property type="match status" value="1"/>
</dbReference>
<accession>A0ABV8A3H0</accession>
<keyword evidence="3" id="KW-1185">Reference proteome</keyword>
<gene>
    <name evidence="2" type="ORF">ACFOOG_13830</name>
</gene>
<sequence length="238" mass="26390">MTMSPLQPTITTIAFDADDTLWHNEYLFRMARTEFQQLLTHYHSPSWVDEHLNKTEIKNLAHYGYGVKSFALSMIETAVELTEGRISGADVQRILDLTQTMLRADVTVIEGVPDVLEALFPHYRLLVITKGDLLDQQAKLARSGLSSYFAQVEVVSEKDPDTYAQILLRHGVEPTHFVMVGNSMKSDILPVLAIGAQAIHVPHELIWEHEVVAAPPKGTSGFSAVEQIGDVLTLLGSA</sequence>
<dbReference type="EMBL" id="JBHRYR010000004">
    <property type="protein sequence ID" value="MFC3853920.1"/>
    <property type="molecule type" value="Genomic_DNA"/>
</dbReference>
<dbReference type="SUPFAM" id="SSF56784">
    <property type="entry name" value="HAD-like"/>
    <property type="match status" value="1"/>
</dbReference>
<dbReference type="Proteomes" id="UP001595617">
    <property type="component" value="Unassembled WGS sequence"/>
</dbReference>
<dbReference type="InterPro" id="IPR023198">
    <property type="entry name" value="PGP-like_dom2"/>
</dbReference>
<dbReference type="Gene3D" id="3.40.50.1000">
    <property type="entry name" value="HAD superfamily/HAD-like"/>
    <property type="match status" value="1"/>
</dbReference>
<dbReference type="PANTHER" id="PTHR43316">
    <property type="entry name" value="HYDROLASE, HALOACID DELAHOGENASE-RELATED"/>
    <property type="match status" value="1"/>
</dbReference>
<proteinExistence type="predicted"/>
<name>A0ABV8A3H0_9GAMM</name>
<evidence type="ECO:0000256" key="1">
    <source>
        <dbReference type="ARBA" id="ARBA00022801"/>
    </source>
</evidence>
<dbReference type="PANTHER" id="PTHR43316:SF8">
    <property type="entry name" value="HAD FAMILY HYDROLASE"/>
    <property type="match status" value="1"/>
</dbReference>
<reference evidence="3" key="1">
    <citation type="journal article" date="2019" name="Int. J. Syst. Evol. Microbiol.">
        <title>The Global Catalogue of Microorganisms (GCM) 10K type strain sequencing project: providing services to taxonomists for standard genome sequencing and annotation.</title>
        <authorList>
            <consortium name="The Broad Institute Genomics Platform"/>
            <consortium name="The Broad Institute Genome Sequencing Center for Infectious Disease"/>
            <person name="Wu L."/>
            <person name="Ma J."/>
        </authorList>
    </citation>
    <scope>NUCLEOTIDE SEQUENCE [LARGE SCALE GENOMIC DNA]</scope>
    <source>
        <strain evidence="3">IBRC 10765</strain>
    </source>
</reference>
<evidence type="ECO:0000313" key="2">
    <source>
        <dbReference type="EMBL" id="MFC3853920.1"/>
    </source>
</evidence>
<dbReference type="SFLD" id="SFLDS00003">
    <property type="entry name" value="Haloacid_Dehalogenase"/>
    <property type="match status" value="1"/>
</dbReference>
<evidence type="ECO:0000313" key="3">
    <source>
        <dbReference type="Proteomes" id="UP001595617"/>
    </source>
</evidence>
<dbReference type="SFLD" id="SFLDG01129">
    <property type="entry name" value="C1.5:_HAD__Beta-PGM__Phosphata"/>
    <property type="match status" value="1"/>
</dbReference>
<dbReference type="Gene3D" id="1.10.150.240">
    <property type="entry name" value="Putative phosphatase, domain 2"/>
    <property type="match status" value="1"/>
</dbReference>
<dbReference type="GO" id="GO:0016787">
    <property type="term" value="F:hydrolase activity"/>
    <property type="evidence" value="ECO:0007669"/>
    <property type="project" value="UniProtKB-KW"/>
</dbReference>
<keyword evidence="1 2" id="KW-0378">Hydrolase</keyword>
<dbReference type="InterPro" id="IPR023214">
    <property type="entry name" value="HAD_sf"/>
</dbReference>
<protein>
    <submittedName>
        <fullName evidence="2">HAD family hydrolase</fullName>
    </submittedName>
</protein>
<organism evidence="2 3">
    <name type="scientific">Saccharospirillum mangrovi</name>
    <dbReference type="NCBI Taxonomy" id="2161747"/>
    <lineage>
        <taxon>Bacteria</taxon>
        <taxon>Pseudomonadati</taxon>
        <taxon>Pseudomonadota</taxon>
        <taxon>Gammaproteobacteria</taxon>
        <taxon>Oceanospirillales</taxon>
        <taxon>Saccharospirillaceae</taxon>
        <taxon>Saccharospirillum</taxon>
    </lineage>
</organism>
<dbReference type="RefSeq" id="WP_380697685.1">
    <property type="nucleotide sequence ID" value="NZ_JBHRYR010000004.1"/>
</dbReference>
<dbReference type="InterPro" id="IPR051540">
    <property type="entry name" value="S-2-haloacid_dehalogenase"/>
</dbReference>
<comment type="caution">
    <text evidence="2">The sequence shown here is derived from an EMBL/GenBank/DDBJ whole genome shotgun (WGS) entry which is preliminary data.</text>
</comment>